<comment type="caution">
    <text evidence="1">The sequence shown here is derived from an EMBL/GenBank/DDBJ whole genome shotgun (WGS) entry which is preliminary data.</text>
</comment>
<sequence length="69" mass="7476">MAQQVGVKHGGSVLDVSIGAFQILRAGHRHHRLSCDVEGTHPSQVTQETVREAFHMVARDAGGCACLRR</sequence>
<reference evidence="1 2" key="1">
    <citation type="submission" date="2021-01" db="EMBL/GenBank/DDBJ databases">
        <title>Whole genome shotgun sequence of Planobispora longispora NBRC 13918.</title>
        <authorList>
            <person name="Komaki H."/>
            <person name="Tamura T."/>
        </authorList>
    </citation>
    <scope>NUCLEOTIDE SEQUENCE [LARGE SCALE GENOMIC DNA]</scope>
    <source>
        <strain evidence="1 2">NBRC 13918</strain>
    </source>
</reference>
<dbReference type="EMBL" id="BOOH01000055">
    <property type="protein sequence ID" value="GIH80044.1"/>
    <property type="molecule type" value="Genomic_DNA"/>
</dbReference>
<proteinExistence type="predicted"/>
<organism evidence="1 2">
    <name type="scientific">Planobispora longispora</name>
    <dbReference type="NCBI Taxonomy" id="28887"/>
    <lineage>
        <taxon>Bacteria</taxon>
        <taxon>Bacillati</taxon>
        <taxon>Actinomycetota</taxon>
        <taxon>Actinomycetes</taxon>
        <taxon>Streptosporangiales</taxon>
        <taxon>Streptosporangiaceae</taxon>
        <taxon>Planobispora</taxon>
    </lineage>
</organism>
<dbReference type="AlphaFoldDB" id="A0A8J3W7X4"/>
<keyword evidence="2" id="KW-1185">Reference proteome</keyword>
<dbReference type="Proteomes" id="UP000616724">
    <property type="component" value="Unassembled WGS sequence"/>
</dbReference>
<evidence type="ECO:0000313" key="1">
    <source>
        <dbReference type="EMBL" id="GIH80044.1"/>
    </source>
</evidence>
<gene>
    <name evidence="1" type="ORF">Plo01_64730</name>
</gene>
<evidence type="ECO:0000313" key="2">
    <source>
        <dbReference type="Proteomes" id="UP000616724"/>
    </source>
</evidence>
<protein>
    <submittedName>
        <fullName evidence="1">Uncharacterized protein</fullName>
    </submittedName>
</protein>
<accession>A0A8J3W7X4</accession>
<name>A0A8J3W7X4_9ACTN</name>